<keyword evidence="2" id="KW-1185">Reference proteome</keyword>
<dbReference type="Proteomes" id="UP000242715">
    <property type="component" value="Unassembled WGS sequence"/>
</dbReference>
<dbReference type="AlphaFoldDB" id="A0A2Z6NTV0"/>
<proteinExistence type="predicted"/>
<evidence type="ECO:0000313" key="1">
    <source>
        <dbReference type="EMBL" id="GAU45613.1"/>
    </source>
</evidence>
<name>A0A2Z6NTV0_TRISU</name>
<evidence type="ECO:0000313" key="2">
    <source>
        <dbReference type="Proteomes" id="UP000242715"/>
    </source>
</evidence>
<organism evidence="1 2">
    <name type="scientific">Trifolium subterraneum</name>
    <name type="common">Subterranean clover</name>
    <dbReference type="NCBI Taxonomy" id="3900"/>
    <lineage>
        <taxon>Eukaryota</taxon>
        <taxon>Viridiplantae</taxon>
        <taxon>Streptophyta</taxon>
        <taxon>Embryophyta</taxon>
        <taxon>Tracheophyta</taxon>
        <taxon>Spermatophyta</taxon>
        <taxon>Magnoliopsida</taxon>
        <taxon>eudicotyledons</taxon>
        <taxon>Gunneridae</taxon>
        <taxon>Pentapetalae</taxon>
        <taxon>rosids</taxon>
        <taxon>fabids</taxon>
        <taxon>Fabales</taxon>
        <taxon>Fabaceae</taxon>
        <taxon>Papilionoideae</taxon>
        <taxon>50 kb inversion clade</taxon>
        <taxon>NPAAA clade</taxon>
        <taxon>Hologalegina</taxon>
        <taxon>IRL clade</taxon>
        <taxon>Trifolieae</taxon>
        <taxon>Trifolium</taxon>
    </lineage>
</organism>
<sequence length="72" mass="8031">MGFWPLSKNFEFWSVEHGNSIHAWNNSWVEPGLKIAELDVVIPGNIMVSDLVDDNNLVFGGSGENSTFYVDS</sequence>
<gene>
    <name evidence="1" type="ORF">TSUD_301910</name>
</gene>
<accession>A0A2Z6NTV0</accession>
<protein>
    <submittedName>
        <fullName evidence="1">Uncharacterized protein</fullName>
    </submittedName>
</protein>
<dbReference type="EMBL" id="DF974135">
    <property type="protein sequence ID" value="GAU45613.1"/>
    <property type="molecule type" value="Genomic_DNA"/>
</dbReference>
<reference evidence="2" key="1">
    <citation type="journal article" date="2017" name="Front. Plant Sci.">
        <title>Climate Clever Clovers: New Paradigm to Reduce the Environmental Footprint of Ruminants by Breeding Low Methanogenic Forages Utilizing Haplotype Variation.</title>
        <authorList>
            <person name="Kaur P."/>
            <person name="Appels R."/>
            <person name="Bayer P.E."/>
            <person name="Keeble-Gagnere G."/>
            <person name="Wang J."/>
            <person name="Hirakawa H."/>
            <person name="Shirasawa K."/>
            <person name="Vercoe P."/>
            <person name="Stefanova K."/>
            <person name="Durmic Z."/>
            <person name="Nichols P."/>
            <person name="Revell C."/>
            <person name="Isobe S.N."/>
            <person name="Edwards D."/>
            <person name="Erskine W."/>
        </authorList>
    </citation>
    <scope>NUCLEOTIDE SEQUENCE [LARGE SCALE GENOMIC DNA]</scope>
    <source>
        <strain evidence="2">cv. Daliak</strain>
    </source>
</reference>